<sequence length="296" mass="33306">MLNNLPNLNELYYFIQVVQAGSFAKAANKLGVTSSALSQNVKSLEKSLGLRLLNRTTRSISPTDAGEKLLAQITPHFHAIVGGLNQLDDWRNSPLGTIRINTSEVAANLLLYPKLKTLMQRYPELKIEMVVENRWVDIVEQGFDMGVRLGYALYKDMIAVKISDPVRMAVVASPDYLRGKPSVQAIADLPAHLLIGLRLSNQHGEAHWEFQHKGERITFQPEPHFSVNNGLRHQAALDGLGIAWLPKIVVEKDLEAGRLVELLDEYAMEYEPLYLYYPNRQGHSRAFELVVEALRV</sequence>
<evidence type="ECO:0000313" key="8">
    <source>
        <dbReference type="EMBL" id="TYA39677.1"/>
    </source>
</evidence>
<dbReference type="PRINTS" id="PR00039">
    <property type="entry name" value="HTHLYSR"/>
</dbReference>
<dbReference type="PANTHER" id="PTHR30537:SF1">
    <property type="entry name" value="HTH-TYPE TRANSCRIPTIONAL REGULATOR PGRR"/>
    <property type="match status" value="1"/>
</dbReference>
<dbReference type="AlphaFoldDB" id="A0A142FZU5"/>
<dbReference type="PROSITE" id="PS50931">
    <property type="entry name" value="HTH_LYSR"/>
    <property type="match status" value="1"/>
</dbReference>
<dbReference type="Proteomes" id="UP000226080">
    <property type="component" value="Unassembled WGS sequence"/>
</dbReference>
<keyword evidence="10" id="KW-1185">Reference proteome</keyword>
<dbReference type="Proteomes" id="UP000323012">
    <property type="component" value="Unassembled WGS sequence"/>
</dbReference>
<gene>
    <name evidence="6" type="ORF">ACT75_05000</name>
    <name evidence="7" type="ORF">CQR80_03195</name>
    <name evidence="8" type="ORF">FXB79_01785</name>
</gene>
<dbReference type="InterPro" id="IPR000847">
    <property type="entry name" value="LysR_HTH_N"/>
</dbReference>
<dbReference type="EMBL" id="VSED01000003">
    <property type="protein sequence ID" value="TYA39677.1"/>
    <property type="molecule type" value="Genomic_DNA"/>
</dbReference>
<evidence type="ECO:0000313" key="9">
    <source>
        <dbReference type="Proteomes" id="UP000072236"/>
    </source>
</evidence>
<accession>A0A142FZU5</accession>
<evidence type="ECO:0000256" key="2">
    <source>
        <dbReference type="ARBA" id="ARBA00023015"/>
    </source>
</evidence>
<dbReference type="FunFam" id="1.10.10.10:FF:000001">
    <property type="entry name" value="LysR family transcriptional regulator"/>
    <property type="match status" value="1"/>
</dbReference>
<evidence type="ECO:0000313" key="6">
    <source>
        <dbReference type="EMBL" id="AMQ93925.1"/>
    </source>
</evidence>
<dbReference type="GO" id="GO:0003700">
    <property type="term" value="F:DNA-binding transcription factor activity"/>
    <property type="evidence" value="ECO:0007669"/>
    <property type="project" value="InterPro"/>
</dbReference>
<dbReference type="GO" id="GO:0006351">
    <property type="term" value="P:DNA-templated transcription"/>
    <property type="evidence" value="ECO:0007669"/>
    <property type="project" value="TreeGrafter"/>
</dbReference>
<dbReference type="InterPro" id="IPR036388">
    <property type="entry name" value="WH-like_DNA-bd_sf"/>
</dbReference>
<dbReference type="eggNOG" id="COG0583">
    <property type="taxonomic scope" value="Bacteria"/>
</dbReference>
<evidence type="ECO:0000256" key="3">
    <source>
        <dbReference type="ARBA" id="ARBA00023125"/>
    </source>
</evidence>
<dbReference type="SUPFAM" id="SSF53850">
    <property type="entry name" value="Periplasmic binding protein-like II"/>
    <property type="match status" value="1"/>
</dbReference>
<reference evidence="6 9" key="1">
    <citation type="submission" date="2015-10" db="EMBL/GenBank/DDBJ databases">
        <title>Tn-seq of a polymicrobial infection.</title>
        <authorList>
            <person name="Stacy A."/>
            <person name="Rumbaugh K.P."/>
            <person name="Whiteley M."/>
        </authorList>
    </citation>
    <scope>NUCLEOTIDE SEQUENCE [LARGE SCALE GENOMIC DNA]</scope>
    <source>
        <strain evidence="6 9">624</strain>
    </source>
</reference>
<dbReference type="InterPro" id="IPR005119">
    <property type="entry name" value="LysR_subst-bd"/>
</dbReference>
<dbReference type="InterPro" id="IPR036390">
    <property type="entry name" value="WH_DNA-bd_sf"/>
</dbReference>
<evidence type="ECO:0000313" key="10">
    <source>
        <dbReference type="Proteomes" id="UP000226080"/>
    </source>
</evidence>
<dbReference type="EMBL" id="CP012959">
    <property type="protein sequence ID" value="AMQ93925.1"/>
    <property type="molecule type" value="Genomic_DNA"/>
</dbReference>
<dbReference type="Pfam" id="PF00126">
    <property type="entry name" value="HTH_1"/>
    <property type="match status" value="1"/>
</dbReference>
<organism evidence="8 11">
    <name type="scientific">Aggregatibacter actinomycetemcomitans</name>
    <name type="common">Actinobacillus actinomycetemcomitans</name>
    <name type="synonym">Haemophilus actinomycetemcomitans</name>
    <dbReference type="NCBI Taxonomy" id="714"/>
    <lineage>
        <taxon>Bacteria</taxon>
        <taxon>Pseudomonadati</taxon>
        <taxon>Pseudomonadota</taxon>
        <taxon>Gammaproteobacteria</taxon>
        <taxon>Pasteurellales</taxon>
        <taxon>Pasteurellaceae</taxon>
        <taxon>Aggregatibacter</taxon>
    </lineage>
</organism>
<evidence type="ECO:0000313" key="11">
    <source>
        <dbReference type="Proteomes" id="UP000323012"/>
    </source>
</evidence>
<dbReference type="RefSeq" id="WP_005541997.1">
    <property type="nucleotide sequence ID" value="NZ_CP012959.1"/>
</dbReference>
<proteinExistence type="inferred from homology"/>
<evidence type="ECO:0000256" key="4">
    <source>
        <dbReference type="ARBA" id="ARBA00023163"/>
    </source>
</evidence>
<keyword evidence="4" id="KW-0804">Transcription</keyword>
<protein>
    <submittedName>
        <fullName evidence="8">LysR family transcriptional regulator</fullName>
    </submittedName>
</protein>
<keyword evidence="3" id="KW-0238">DNA-binding</keyword>
<dbReference type="OrthoDB" id="8885940at2"/>
<feature type="domain" description="HTH lysR-type" evidence="5">
    <location>
        <begin position="6"/>
        <end position="63"/>
    </location>
</feature>
<dbReference type="KEGG" id="aact:ACT75_05000"/>
<reference evidence="7 10" key="2">
    <citation type="submission" date="2017-10" db="EMBL/GenBank/DDBJ databases">
        <title>Draft genome sequences of Aggregatibacter actinomycetemcomitans strains 310a and 310b.</title>
        <authorList>
            <person name="May A.C."/>
            <person name="Ohta H."/>
            <person name="Maeda H."/>
            <person name="Kokeguchi S."/>
            <person name="Cugini C."/>
        </authorList>
    </citation>
    <scope>NUCLEOTIDE SEQUENCE [LARGE SCALE GENOMIC DNA]</scope>
    <source>
        <strain evidence="7 10">310b</strain>
    </source>
</reference>
<dbReference type="EMBL" id="PCGW01000004">
    <property type="protein sequence ID" value="PHO21182.1"/>
    <property type="molecule type" value="Genomic_DNA"/>
</dbReference>
<dbReference type="SMR" id="A0A142FZU5"/>
<dbReference type="SUPFAM" id="SSF46785">
    <property type="entry name" value="Winged helix' DNA-binding domain"/>
    <property type="match status" value="1"/>
</dbReference>
<comment type="similarity">
    <text evidence="1">Belongs to the LysR transcriptional regulatory family.</text>
</comment>
<dbReference type="GO" id="GO:0043565">
    <property type="term" value="F:sequence-specific DNA binding"/>
    <property type="evidence" value="ECO:0007669"/>
    <property type="project" value="TreeGrafter"/>
</dbReference>
<dbReference type="Pfam" id="PF03466">
    <property type="entry name" value="LysR_substrate"/>
    <property type="match status" value="1"/>
</dbReference>
<keyword evidence="2" id="KW-0805">Transcription regulation</keyword>
<evidence type="ECO:0000256" key="1">
    <source>
        <dbReference type="ARBA" id="ARBA00009437"/>
    </source>
</evidence>
<dbReference type="Gene3D" id="1.10.10.10">
    <property type="entry name" value="Winged helix-like DNA-binding domain superfamily/Winged helix DNA-binding domain"/>
    <property type="match status" value="1"/>
</dbReference>
<reference evidence="8 11" key="3">
    <citation type="submission" date="2019-08" db="EMBL/GenBank/DDBJ databases">
        <title>Whole genome sequencing of Aggregatibacter actinomycetemcomitans cultured from blood stream infections in Denmark reveals a novel phylogenetic lineage expressing serotype a membrane O polysaccharide.</title>
        <authorList>
            <person name="Nedergaard S."/>
            <person name="Kobel C.M."/>
            <person name="Nielsen M.B."/>
            <person name="Moeller R.T."/>
            <person name="Jensen A.B."/>
            <person name="Noerskov-Lauritsen N."/>
        </authorList>
    </citation>
    <scope>NUCLEOTIDE SEQUENCE [LARGE SCALE GENOMIC DNA]</scope>
    <source>
        <strain evidence="8 11">PN_563</strain>
    </source>
</reference>
<evidence type="ECO:0000259" key="5">
    <source>
        <dbReference type="PROSITE" id="PS50931"/>
    </source>
</evidence>
<dbReference type="Proteomes" id="UP000072236">
    <property type="component" value="Chromosome"/>
</dbReference>
<name>A0A142FZU5_AGGAC</name>
<dbReference type="Gene3D" id="3.40.190.290">
    <property type="match status" value="1"/>
</dbReference>
<evidence type="ECO:0000313" key="7">
    <source>
        <dbReference type="EMBL" id="PHO21182.1"/>
    </source>
</evidence>
<dbReference type="InterPro" id="IPR058163">
    <property type="entry name" value="LysR-type_TF_proteobact-type"/>
</dbReference>
<dbReference type="PANTHER" id="PTHR30537">
    <property type="entry name" value="HTH-TYPE TRANSCRIPTIONAL REGULATOR"/>
    <property type="match status" value="1"/>
</dbReference>